<name>A0A6J4MP86_9CYAN</name>
<comment type="subcellular location">
    <subcellularLocation>
        <location evidence="1">Membrane</location>
        <topology evidence="1">Single-pass membrane protein</topology>
    </subcellularLocation>
</comment>
<feature type="transmembrane region" description="Helical" evidence="7">
    <location>
        <begin position="20"/>
        <end position="42"/>
    </location>
</feature>
<dbReference type="InterPro" id="IPR011053">
    <property type="entry name" value="Single_hybrid_motif"/>
</dbReference>
<feature type="coiled-coil region" evidence="6">
    <location>
        <begin position="344"/>
        <end position="378"/>
    </location>
</feature>
<dbReference type="PANTHER" id="PTHR30386">
    <property type="entry name" value="MEMBRANE FUSION SUBUNIT OF EMRAB-TOLC MULTIDRUG EFFLUX PUMP"/>
    <property type="match status" value="1"/>
</dbReference>
<keyword evidence="5 7" id="KW-0472">Membrane</keyword>
<evidence type="ECO:0000256" key="1">
    <source>
        <dbReference type="ARBA" id="ARBA00004167"/>
    </source>
</evidence>
<dbReference type="EMBL" id="CADCTZ010000683">
    <property type="protein sequence ID" value="CAA9360646.1"/>
    <property type="molecule type" value="Genomic_DNA"/>
</dbReference>
<dbReference type="AlphaFoldDB" id="A0A6J4MP86"/>
<evidence type="ECO:0000256" key="5">
    <source>
        <dbReference type="ARBA" id="ARBA00023136"/>
    </source>
</evidence>
<gene>
    <name evidence="8" type="ORF">AVDCRST_MAG84-3478</name>
</gene>
<evidence type="ECO:0000256" key="4">
    <source>
        <dbReference type="ARBA" id="ARBA00022989"/>
    </source>
</evidence>
<dbReference type="SUPFAM" id="SSF51230">
    <property type="entry name" value="Single hybrid motif"/>
    <property type="match status" value="1"/>
</dbReference>
<dbReference type="Gene3D" id="2.40.50.100">
    <property type="match status" value="1"/>
</dbReference>
<dbReference type="PANTHER" id="PTHR30386:SF26">
    <property type="entry name" value="TRANSPORT PROTEIN COMB"/>
    <property type="match status" value="1"/>
</dbReference>
<dbReference type="InterPro" id="IPR050739">
    <property type="entry name" value="MFP"/>
</dbReference>
<organism evidence="8">
    <name type="scientific">uncultured Microcoleus sp</name>
    <dbReference type="NCBI Taxonomy" id="259945"/>
    <lineage>
        <taxon>Bacteria</taxon>
        <taxon>Bacillati</taxon>
        <taxon>Cyanobacteriota</taxon>
        <taxon>Cyanophyceae</taxon>
        <taxon>Oscillatoriophycideae</taxon>
        <taxon>Oscillatoriales</taxon>
        <taxon>Microcoleaceae</taxon>
        <taxon>Microcoleus</taxon>
        <taxon>environmental samples</taxon>
    </lineage>
</organism>
<evidence type="ECO:0000256" key="2">
    <source>
        <dbReference type="ARBA" id="ARBA00009477"/>
    </source>
</evidence>
<keyword evidence="6" id="KW-0175">Coiled coil</keyword>
<dbReference type="GO" id="GO:0016020">
    <property type="term" value="C:membrane"/>
    <property type="evidence" value="ECO:0007669"/>
    <property type="project" value="UniProtKB-SubCell"/>
</dbReference>
<accession>A0A6J4MP86</accession>
<protein>
    <submittedName>
        <fullName evidence="8">HlyD family secretion protein</fullName>
    </submittedName>
</protein>
<evidence type="ECO:0000256" key="3">
    <source>
        <dbReference type="ARBA" id="ARBA00022692"/>
    </source>
</evidence>
<sequence>MAMKSLILSEQPVILEKPAIWSHLFLWMIMLMTTSAVVWAYFASVEQAVPAVGQLELKDGARDIQAPATGAVVRLHVENGDRVEKNQPLLTFNPLAPSADLTSIQKTKEALEKENKFYEDVVSGKIQGAVPSNLESTIKDRQSLTAQNQVLQALIDELYLNRGASGNFDGAQQGLYVNYRSEFLSRVAAAQGQVQELEKQQKQAEDAEKAARDQMAVAQQQLGFAENQLNYARQQLASSQEQVKSALAQKDLAQEQLAKSQQVLKSNQNILGRLAPLVEEGAIAELQKERQEQDVFRGQSEVLKQQDQIKQREGEINSRKGEINTRLGEINTRRGEINARQGDIQKITAEIQRHQGEQARIQESINRAQEELKNTKDSWAKELYSKIAENQKQIASSDSQLSRFKVENLKKLSEVNAQLEKAQQNRDTQVMKAPVSGVIFDLKPSTKEKAKLDMAKDPICQSIINSVVKPGEPRPARCEEAYYEAQQTEKLLKVLDDENGLEAVVYLENSNVALVLDALRQKRAKLEKYHGKQLDGEKIDCETGKSCVCPEKEVNREKLGLTKYQCVPVEVNVEAFPAMEFGTAEGEVIEISSDAEPPTELRKYYAFKTKIKLKNQKFLLNKGKANEVEVNLQSGMSVSSNINIGKRTVLQMFINRFTGKMDTFKTIK</sequence>
<comment type="similarity">
    <text evidence="2">Belongs to the membrane fusion protein (MFP) (TC 8.A.1) family.</text>
</comment>
<dbReference type="PRINTS" id="PR01490">
    <property type="entry name" value="RTXTOXIND"/>
</dbReference>
<reference evidence="8" key="1">
    <citation type="submission" date="2020-02" db="EMBL/GenBank/DDBJ databases">
        <authorList>
            <person name="Meier V. D."/>
        </authorList>
    </citation>
    <scope>NUCLEOTIDE SEQUENCE</scope>
    <source>
        <strain evidence="8">AVDCRST_MAG84</strain>
    </source>
</reference>
<feature type="coiled-coil region" evidence="6">
    <location>
        <begin position="405"/>
        <end position="432"/>
    </location>
</feature>
<keyword evidence="4 7" id="KW-1133">Transmembrane helix</keyword>
<evidence type="ECO:0000256" key="6">
    <source>
        <dbReference type="SAM" id="Coils"/>
    </source>
</evidence>
<proteinExistence type="inferred from homology"/>
<evidence type="ECO:0000313" key="8">
    <source>
        <dbReference type="EMBL" id="CAA9360646.1"/>
    </source>
</evidence>
<evidence type="ECO:0000256" key="7">
    <source>
        <dbReference type="SAM" id="Phobius"/>
    </source>
</evidence>
<keyword evidence="3 7" id="KW-0812">Transmembrane</keyword>
<feature type="coiled-coil region" evidence="6">
    <location>
        <begin position="180"/>
        <end position="263"/>
    </location>
</feature>